<dbReference type="KEGG" id="ath:AT5G25870"/>
<accession>A0A178UIN2</accession>
<name>A0A178UIN2_ARATH</name>
<keyword evidence="1" id="KW-0175">Coiled coil</keyword>
<dbReference type="EMBL" id="CACSHJ010000096">
    <property type="protein sequence ID" value="CAA0404860.1"/>
    <property type="molecule type" value="Genomic_DNA"/>
</dbReference>
<reference evidence="3 6" key="3">
    <citation type="submission" date="2019-12" db="EMBL/GenBank/DDBJ databases">
        <authorList>
            <person name="Jiao W.-B."/>
            <person name="Schneeberger K."/>
        </authorList>
    </citation>
    <scope>NUCLEOTIDE SEQUENCE [LARGE SCALE GENOMIC DNA]</scope>
    <source>
        <strain evidence="6">cv. C24</strain>
    </source>
</reference>
<dbReference type="SMR" id="A0A178UIN2"/>
<dbReference type="Proteomes" id="UP000434276">
    <property type="component" value="Unassembled WGS sequence"/>
</dbReference>
<dbReference type="EMBL" id="LUHQ01000005">
    <property type="protein sequence ID" value="OAO93836.1"/>
    <property type="molecule type" value="Genomic_DNA"/>
</dbReference>
<dbReference type="GeneID" id="832656"/>
<evidence type="ECO:0000313" key="4">
    <source>
        <dbReference type="EMBL" id="OAO93836.1"/>
    </source>
</evidence>
<evidence type="ECO:0000313" key="5">
    <source>
        <dbReference type="Proteomes" id="UP000078284"/>
    </source>
</evidence>
<evidence type="ECO:0000313" key="6">
    <source>
        <dbReference type="Proteomes" id="UP000434276"/>
    </source>
</evidence>
<dbReference type="OrthoDB" id="10365409at2759"/>
<reference evidence="4" key="2">
    <citation type="submission" date="2016-03" db="EMBL/GenBank/DDBJ databases">
        <title>Full-length assembly of Arabidopsis thaliana Ler reveals the complement of translocations and inversions.</title>
        <authorList>
            <person name="Zapata L."/>
            <person name="Schneeberger K."/>
            <person name="Ossowski S."/>
        </authorList>
    </citation>
    <scope>NUCLEOTIDE SEQUENCE [LARGE SCALE GENOMIC DNA]</scope>
    <source>
        <tissue evidence="4">Leaf</tissue>
    </source>
</reference>
<gene>
    <name evidence="2" type="ordered locus">At5g25870</name>
    <name evidence="4" type="ordered locus">AXX17_At5g25830</name>
    <name evidence="3" type="ORF">C24_LOCUS23214</name>
</gene>
<evidence type="ECO:0000256" key="1">
    <source>
        <dbReference type="SAM" id="Coils"/>
    </source>
</evidence>
<sequence length="173" mass="21256">MEDMKSLIKTSKELRKRIETRRENKEMAKMRETSDEKLIEKDEDVTKAGEFKEMLAIEKTWQIWEELLKEHDEFEEISEILVKLEKKYYELEEVENRENLQMKEKTLKRKYKRELKKSSKIKELEDRMIKAGQINDEHERELKKKCSKIKELEDRIRKEGQINNEHERELKKN</sequence>
<dbReference type="Proteomes" id="UP000078284">
    <property type="component" value="Chromosome 5"/>
</dbReference>
<organism evidence="4 5">
    <name type="scientific">Arabidopsis thaliana</name>
    <name type="common">Mouse-ear cress</name>
    <dbReference type="NCBI Taxonomy" id="3702"/>
    <lineage>
        <taxon>Eukaryota</taxon>
        <taxon>Viridiplantae</taxon>
        <taxon>Streptophyta</taxon>
        <taxon>Embryophyta</taxon>
        <taxon>Tracheophyta</taxon>
        <taxon>Spermatophyta</taxon>
        <taxon>Magnoliopsida</taxon>
        <taxon>eudicotyledons</taxon>
        <taxon>Gunneridae</taxon>
        <taxon>Pentapetalae</taxon>
        <taxon>rosids</taxon>
        <taxon>malvids</taxon>
        <taxon>Brassicales</taxon>
        <taxon>Brassicaceae</taxon>
        <taxon>Camelineae</taxon>
        <taxon>Arabidopsis</taxon>
    </lineage>
</organism>
<evidence type="ECO:0000313" key="2">
    <source>
        <dbReference type="Araport" id="AT5G25870"/>
    </source>
</evidence>
<dbReference type="AlphaFoldDB" id="A0A178UIN2"/>
<evidence type="ECO:0000313" key="3">
    <source>
        <dbReference type="EMBL" id="CAA0404860.1"/>
    </source>
</evidence>
<dbReference type="Araport" id="AT5G25870"/>
<reference evidence="5" key="1">
    <citation type="journal article" date="2016" name="Proc. Natl. Acad. Sci. U.S.A.">
        <title>Chromosome-level assembly of Arabidopsis thaliana Ler reveals the extent of translocation and inversion polymorphisms.</title>
        <authorList>
            <person name="Zapata L."/>
            <person name="Ding J."/>
            <person name="Willing E.M."/>
            <person name="Hartwig B."/>
            <person name="Bezdan D."/>
            <person name="Jiao W.B."/>
            <person name="Patel V."/>
            <person name="Velikkakam James G."/>
            <person name="Koornneef M."/>
            <person name="Ossowski S."/>
            <person name="Schneeberger K."/>
        </authorList>
    </citation>
    <scope>NUCLEOTIDE SEQUENCE [LARGE SCALE GENOMIC DNA]</scope>
    <source>
        <strain evidence="5">cv. Landsberg erecta</strain>
    </source>
</reference>
<protein>
    <submittedName>
        <fullName evidence="4">Uncharacterized protein</fullName>
    </submittedName>
</protein>
<proteinExistence type="predicted"/>
<feature type="coiled-coil region" evidence="1">
    <location>
        <begin position="97"/>
        <end position="169"/>
    </location>
</feature>